<dbReference type="Pfam" id="PF00561">
    <property type="entry name" value="Abhydrolase_1"/>
    <property type="match status" value="1"/>
</dbReference>
<feature type="domain" description="AB hydrolase-1" evidence="2">
    <location>
        <begin position="59"/>
        <end position="159"/>
    </location>
</feature>
<feature type="transmembrane region" description="Helical" evidence="1">
    <location>
        <begin position="7"/>
        <end position="28"/>
    </location>
</feature>
<reference evidence="3" key="1">
    <citation type="submission" date="2020-07" db="EMBL/GenBank/DDBJ databases">
        <title>Vallitalea pronyensis genome.</title>
        <authorList>
            <person name="Postec A."/>
        </authorList>
    </citation>
    <scope>NUCLEOTIDE SEQUENCE</scope>
    <source>
        <strain evidence="3">FatNI3</strain>
    </source>
</reference>
<gene>
    <name evidence="3" type="ORF">HZI73_01815</name>
</gene>
<dbReference type="PANTHER" id="PTHR46438:SF2">
    <property type="entry name" value="ALPHA_BETA-HYDROLASES SUPERFAMILY PROTEIN"/>
    <property type="match status" value="1"/>
</dbReference>
<dbReference type="SUPFAM" id="SSF53474">
    <property type="entry name" value="alpha/beta-Hydrolases"/>
    <property type="match status" value="1"/>
</dbReference>
<keyword evidence="4" id="KW-1185">Reference proteome</keyword>
<keyword evidence="1" id="KW-0812">Transmembrane</keyword>
<dbReference type="PANTHER" id="PTHR46438">
    <property type="entry name" value="ALPHA/BETA-HYDROLASES SUPERFAMILY PROTEIN"/>
    <property type="match status" value="1"/>
</dbReference>
<accession>A0A8J8MGD3</accession>
<evidence type="ECO:0000313" key="3">
    <source>
        <dbReference type="EMBL" id="QUI21099.1"/>
    </source>
</evidence>
<evidence type="ECO:0000313" key="4">
    <source>
        <dbReference type="Proteomes" id="UP000683246"/>
    </source>
</evidence>
<evidence type="ECO:0000259" key="2">
    <source>
        <dbReference type="Pfam" id="PF00561"/>
    </source>
</evidence>
<keyword evidence="3" id="KW-0378">Hydrolase</keyword>
<dbReference type="InterPro" id="IPR000073">
    <property type="entry name" value="AB_hydrolase_1"/>
</dbReference>
<dbReference type="Gene3D" id="3.40.50.1820">
    <property type="entry name" value="alpha/beta hydrolase"/>
    <property type="match status" value="1"/>
</dbReference>
<dbReference type="AlphaFoldDB" id="A0A8J8MGD3"/>
<dbReference type="GO" id="GO:0016787">
    <property type="term" value="F:hydrolase activity"/>
    <property type="evidence" value="ECO:0007669"/>
    <property type="project" value="UniProtKB-KW"/>
</dbReference>
<evidence type="ECO:0000256" key="1">
    <source>
        <dbReference type="SAM" id="Phobius"/>
    </source>
</evidence>
<protein>
    <submittedName>
        <fullName evidence="3">Alpha/beta fold hydrolase</fullName>
    </submittedName>
</protein>
<dbReference type="KEGG" id="vpy:HZI73_01815"/>
<dbReference type="Proteomes" id="UP000683246">
    <property type="component" value="Chromosome"/>
</dbReference>
<organism evidence="3 4">
    <name type="scientific">Vallitalea pronyensis</name>
    <dbReference type="NCBI Taxonomy" id="1348613"/>
    <lineage>
        <taxon>Bacteria</taxon>
        <taxon>Bacillati</taxon>
        <taxon>Bacillota</taxon>
        <taxon>Clostridia</taxon>
        <taxon>Lachnospirales</taxon>
        <taxon>Vallitaleaceae</taxon>
        <taxon>Vallitalea</taxon>
    </lineage>
</organism>
<sequence>MKKQTRNLFYCLLSIMAIAIINKVIFITSSIKNNLHSCNSYYYQWKFGKIFYTIQGEGPPILLIHSFYRGSSEREYKRLIKYLATKHTVYTVDLIGFGRSDKPKITYTAFLYVQLISDFINEVIKQKTDVIASSSSSAYVTMACYQKPDIFKKLLFITPTSLATLYRNPGKRDKVLKVILESPIIGTTIYNMACSKYMLKAKFKRDFYYNKRNMRSKIIDMYHEASHLQGSNNKYLFASQCCKYLNVSTRQALASINNSIYIVMGDIPHAEEILDTYLAINPAIEYSRLSHTKELPHLEHPTEVMDICHIYFDH</sequence>
<dbReference type="EMBL" id="CP058649">
    <property type="protein sequence ID" value="QUI21099.1"/>
    <property type="molecule type" value="Genomic_DNA"/>
</dbReference>
<keyword evidence="1" id="KW-1133">Transmembrane helix</keyword>
<dbReference type="InterPro" id="IPR029058">
    <property type="entry name" value="AB_hydrolase_fold"/>
</dbReference>
<keyword evidence="1" id="KW-0472">Membrane</keyword>
<proteinExistence type="predicted"/>
<dbReference type="RefSeq" id="WP_212696560.1">
    <property type="nucleotide sequence ID" value="NZ_CP058649.1"/>
</dbReference>
<name>A0A8J8MGD3_9FIRM</name>